<keyword evidence="4" id="KW-0560">Oxidoreductase</keyword>
<name>A0A4R1CIQ9_9ACTN</name>
<evidence type="ECO:0000256" key="1">
    <source>
        <dbReference type="ARBA" id="ARBA00006622"/>
    </source>
</evidence>
<dbReference type="AlphaFoldDB" id="A0A4R1CIQ9"/>
<dbReference type="GO" id="GO:0008198">
    <property type="term" value="F:ferrous iron binding"/>
    <property type="evidence" value="ECO:0007669"/>
    <property type="project" value="TreeGrafter"/>
</dbReference>
<feature type="binding site" evidence="6">
    <location>
        <position position="69"/>
    </location>
    <ligand>
        <name>Fe cation</name>
        <dbReference type="ChEBI" id="CHEBI:24875"/>
        <note>catalytic</note>
    </ligand>
</feature>
<dbReference type="EMBL" id="SJZJ01000006">
    <property type="protein sequence ID" value="TCJ30036.1"/>
    <property type="molecule type" value="Genomic_DNA"/>
</dbReference>
<feature type="binding site" evidence="6">
    <location>
        <position position="71"/>
    </location>
    <ligand>
        <name>Fe cation</name>
        <dbReference type="ChEBI" id="CHEBI:24875"/>
        <note>catalytic</note>
    </ligand>
</feature>
<dbReference type="SUPFAM" id="SSF51182">
    <property type="entry name" value="RmlC-like cupins"/>
    <property type="match status" value="1"/>
</dbReference>
<keyword evidence="8" id="KW-1185">Reference proteome</keyword>
<dbReference type="GO" id="GO:0016702">
    <property type="term" value="F:oxidoreductase activity, acting on single donors with incorporation of molecular oxygen, incorporation of two atoms of oxygen"/>
    <property type="evidence" value="ECO:0007669"/>
    <property type="project" value="InterPro"/>
</dbReference>
<feature type="binding site" evidence="6">
    <location>
        <position position="128"/>
    </location>
    <ligand>
        <name>Fe cation</name>
        <dbReference type="ChEBI" id="CHEBI:24875"/>
        <note>catalytic</note>
    </ligand>
</feature>
<dbReference type="OrthoDB" id="4217976at2"/>
<gene>
    <name evidence="7" type="ORF">EPD65_05490</name>
</gene>
<evidence type="ECO:0000313" key="8">
    <source>
        <dbReference type="Proteomes" id="UP000295453"/>
    </source>
</evidence>
<comment type="caution">
    <text evidence="7">The sequence shown here is derived from an EMBL/GenBank/DDBJ whole genome shotgun (WGS) entry which is preliminary data.</text>
</comment>
<dbReference type="PANTHER" id="PTHR12918:SF1">
    <property type="entry name" value="CYSTEINE DIOXYGENASE TYPE 1"/>
    <property type="match status" value="1"/>
</dbReference>
<dbReference type="InterPro" id="IPR011051">
    <property type="entry name" value="RmlC_Cupin_sf"/>
</dbReference>
<sequence length="182" mass="20051">MGAMHPTPAHSLTLEELADWTRRVADEVHRGEHEISADADERWHVRVHCDDQVDVWLISWTADQGTELHDHGGSAGAFTVVQGRLTETAWAGGVAPSREGARSRREGHLVDLTREAGETSVFGGHYVHDVRNVDGEVAVSVHAYSPPLSRMHYYTVETGRLVRRASLWTDDPEASAPAQEAS</sequence>
<proteinExistence type="inferred from homology"/>
<evidence type="ECO:0000256" key="4">
    <source>
        <dbReference type="ARBA" id="ARBA00023002"/>
    </source>
</evidence>
<accession>A0A4R1CIQ9</accession>
<evidence type="ECO:0000313" key="7">
    <source>
        <dbReference type="EMBL" id="TCJ30036.1"/>
    </source>
</evidence>
<evidence type="ECO:0000256" key="5">
    <source>
        <dbReference type="ARBA" id="ARBA00023004"/>
    </source>
</evidence>
<protein>
    <submittedName>
        <fullName evidence="7">Cysteine dioxygenase</fullName>
    </submittedName>
</protein>
<dbReference type="CDD" id="cd10548">
    <property type="entry name" value="cupin_CDO"/>
    <property type="match status" value="1"/>
</dbReference>
<keyword evidence="2 6" id="KW-0479">Metal-binding</keyword>
<reference evidence="7 8" key="1">
    <citation type="submission" date="2019-03" db="EMBL/GenBank/DDBJ databases">
        <authorList>
            <person name="Kim M.K.M."/>
        </authorList>
    </citation>
    <scope>NUCLEOTIDE SEQUENCE [LARGE SCALE GENOMIC DNA]</scope>
    <source>
        <strain evidence="7 8">18JY15-6</strain>
    </source>
</reference>
<dbReference type="PANTHER" id="PTHR12918">
    <property type="entry name" value="CYSTEINE DIOXYGENASE"/>
    <property type="match status" value="1"/>
</dbReference>
<dbReference type="Pfam" id="PF05995">
    <property type="entry name" value="CDO_I"/>
    <property type="match status" value="1"/>
</dbReference>
<dbReference type="Proteomes" id="UP000295453">
    <property type="component" value="Unassembled WGS sequence"/>
</dbReference>
<dbReference type="InterPro" id="IPR014710">
    <property type="entry name" value="RmlC-like_jellyroll"/>
</dbReference>
<organism evidence="7 8">
    <name type="scientific">Nocardioides jejuensis</name>
    <dbReference type="NCBI Taxonomy" id="2502782"/>
    <lineage>
        <taxon>Bacteria</taxon>
        <taxon>Bacillati</taxon>
        <taxon>Actinomycetota</taxon>
        <taxon>Actinomycetes</taxon>
        <taxon>Propionibacteriales</taxon>
        <taxon>Nocardioidaceae</taxon>
        <taxon>Nocardioides</taxon>
    </lineage>
</organism>
<keyword evidence="3 7" id="KW-0223">Dioxygenase</keyword>
<evidence type="ECO:0000256" key="3">
    <source>
        <dbReference type="ARBA" id="ARBA00022964"/>
    </source>
</evidence>
<dbReference type="InterPro" id="IPR010300">
    <property type="entry name" value="CDO_1"/>
</dbReference>
<evidence type="ECO:0000256" key="6">
    <source>
        <dbReference type="PIRSR" id="PIRSR610300-51"/>
    </source>
</evidence>
<dbReference type="Gene3D" id="2.60.120.10">
    <property type="entry name" value="Jelly Rolls"/>
    <property type="match status" value="1"/>
</dbReference>
<comment type="similarity">
    <text evidence="1">Belongs to the cysteine dioxygenase family.</text>
</comment>
<keyword evidence="5 6" id="KW-0408">Iron</keyword>
<evidence type="ECO:0000256" key="2">
    <source>
        <dbReference type="ARBA" id="ARBA00022723"/>
    </source>
</evidence>